<dbReference type="AlphaFoldDB" id="A0A9W8UIY1"/>
<feature type="region of interest" description="Disordered" evidence="2">
    <location>
        <begin position="345"/>
        <end position="421"/>
    </location>
</feature>
<organism evidence="3 4">
    <name type="scientific">Akanthomyces muscarius</name>
    <name type="common">Entomopathogenic fungus</name>
    <name type="synonym">Lecanicillium muscarium</name>
    <dbReference type="NCBI Taxonomy" id="2231603"/>
    <lineage>
        <taxon>Eukaryota</taxon>
        <taxon>Fungi</taxon>
        <taxon>Dikarya</taxon>
        <taxon>Ascomycota</taxon>
        <taxon>Pezizomycotina</taxon>
        <taxon>Sordariomycetes</taxon>
        <taxon>Hypocreomycetidae</taxon>
        <taxon>Hypocreales</taxon>
        <taxon>Cordycipitaceae</taxon>
        <taxon>Akanthomyces</taxon>
    </lineage>
</organism>
<dbReference type="CDD" id="cd00067">
    <property type="entry name" value="GAL4"/>
    <property type="match status" value="1"/>
</dbReference>
<proteinExistence type="predicted"/>
<keyword evidence="4" id="KW-1185">Reference proteome</keyword>
<dbReference type="InterPro" id="IPR001138">
    <property type="entry name" value="Zn2Cys6_DnaBD"/>
</dbReference>
<dbReference type="GeneID" id="80889994"/>
<feature type="region of interest" description="Disordered" evidence="2">
    <location>
        <begin position="43"/>
        <end position="67"/>
    </location>
</feature>
<accession>A0A9W8UIY1</accession>
<dbReference type="GO" id="GO:0008270">
    <property type="term" value="F:zinc ion binding"/>
    <property type="evidence" value="ECO:0007669"/>
    <property type="project" value="InterPro"/>
</dbReference>
<dbReference type="Proteomes" id="UP001144673">
    <property type="component" value="Chromosome 3"/>
</dbReference>
<sequence length="421" mass="44122">MAAICSLPLHSTAQSWEKADNRAPVPGNSRLLAPYSCSISSKTYSGRDSLQHKPQHQLPPNGSRGLDAASVAGHSVQKKFRQIKPSFDLNKSPSFGMTAKHGQPAPILKRSYSTPAVHTMADSATTAGEKKRNKLGYHRTSIACSHCRRRKIRLKKDCSFFPVDQQSGGDPQGKSTGQGTGSSTAHSQSSSPALGPGHPVAMPSGPLYGTGPMLDAIGHAAPTAGYASVAGEGLGIPIPSDQNFTISSESSLAWGSAEPRPVAMPGSMDIGYGWRPYGSVSGPTEQISPFGPGPTTAPTWMAATPGSAQLSDWSWDSGMPPTIPARSVSFSGELLGHPPPQLVPVPSNAPPYSRGGLNVGNPFSSPISQAPGLHHLPSQAGDPSSNWQAQQQQVLHQPQPQQQQTASFESWGMPNVSGPPM</sequence>
<evidence type="ECO:0000313" key="4">
    <source>
        <dbReference type="Proteomes" id="UP001144673"/>
    </source>
</evidence>
<evidence type="ECO:0000256" key="2">
    <source>
        <dbReference type="SAM" id="MobiDB-lite"/>
    </source>
</evidence>
<evidence type="ECO:0000256" key="1">
    <source>
        <dbReference type="ARBA" id="ARBA00023242"/>
    </source>
</evidence>
<feature type="compositionally biased region" description="Low complexity" evidence="2">
    <location>
        <begin position="388"/>
        <end position="404"/>
    </location>
</feature>
<comment type="caution">
    <text evidence="3">The sequence shown here is derived from an EMBL/GenBank/DDBJ whole genome shotgun (WGS) entry which is preliminary data.</text>
</comment>
<gene>
    <name evidence="3" type="ORF">LMH87_002835</name>
</gene>
<dbReference type="RefSeq" id="XP_056051301.1">
    <property type="nucleotide sequence ID" value="XM_056194355.1"/>
</dbReference>
<feature type="compositionally biased region" description="Low complexity" evidence="2">
    <location>
        <begin position="172"/>
        <end position="191"/>
    </location>
</feature>
<keyword evidence="1" id="KW-0539">Nucleus</keyword>
<protein>
    <recommendedName>
        <fullName evidence="5">Fungal Zn binuclear cluster domain containing protein</fullName>
    </recommendedName>
</protein>
<reference evidence="3" key="1">
    <citation type="journal article" date="2023" name="Access Microbiol">
        <title>De-novo genome assembly for Akanthomyces muscarius, a biocontrol agent of insect agricultural pests.</title>
        <authorList>
            <person name="Erdos Z."/>
            <person name="Studholme D.J."/>
            <person name="Raymond B."/>
            <person name="Sharma M."/>
        </authorList>
    </citation>
    <scope>NUCLEOTIDE SEQUENCE</scope>
    <source>
        <strain evidence="3">Ve6</strain>
    </source>
</reference>
<feature type="region of interest" description="Disordered" evidence="2">
    <location>
        <begin position="162"/>
        <end position="206"/>
    </location>
</feature>
<evidence type="ECO:0008006" key="5">
    <source>
        <dbReference type="Google" id="ProtNLM"/>
    </source>
</evidence>
<dbReference type="KEGG" id="amus:LMH87_002835"/>
<dbReference type="GO" id="GO:0000981">
    <property type="term" value="F:DNA-binding transcription factor activity, RNA polymerase II-specific"/>
    <property type="evidence" value="ECO:0007669"/>
    <property type="project" value="InterPro"/>
</dbReference>
<dbReference type="EMBL" id="JAJHUN010000010">
    <property type="protein sequence ID" value="KAJ4148360.1"/>
    <property type="molecule type" value="Genomic_DNA"/>
</dbReference>
<name>A0A9W8UIY1_AKAMU</name>
<evidence type="ECO:0000313" key="3">
    <source>
        <dbReference type="EMBL" id="KAJ4148360.1"/>
    </source>
</evidence>